<accession>A0ABY4RJN8</accession>
<evidence type="ECO:0000313" key="2">
    <source>
        <dbReference type="Proteomes" id="UP001057134"/>
    </source>
</evidence>
<dbReference type="Gene3D" id="3.20.20.80">
    <property type="entry name" value="Glycosidases"/>
    <property type="match status" value="1"/>
</dbReference>
<sequence>MKSLLGPSIQIDPSFPYYSNRSEQSIADELLAAGYRVVHYFVTDETKVNGKLVDRLHREGMTVWAMVLGNGAYTTAHLPKDWPDWQMQLLKPVHDGYYRLSPFSYRYTEWKKQAAADLVRTYPFDGFEIAEPYFPEWNGLSSGVYGDLGPYARAQFKLQYGSPIPEFRYSSSPHYYKSNPILYRQWIEFRVDAVNRFLFEIINGPGGVREARPDIRIATWSLGVDAGPDAVGKLREYQGIDAVSMVSTVRPDAHFVQTHWPDWMRWRLPADYAKRYEPFVARVRVLHPGLPLGLQTDIGSLKPMRRSRGWLERFAAVSGALGYATWTAYEHHLGKAMYTEQPQPVRAERHGEERVKIVFQKRVDPASASPPDRYEIVTGRKSSSHPLYPDHVKVDGSTVWLRSGQFPKEAFELSVSGIKDTPELWLFPEKRGNEMSAPYHIKVDGTDKNSSL</sequence>
<reference evidence="1" key="2">
    <citation type="journal article" date="2021" name="J Anim Sci Technol">
        <title>Complete genome sequence of Paenibacillus konkukensis sp. nov. SK3146 as a potential probiotic strain.</title>
        <authorList>
            <person name="Jung H.I."/>
            <person name="Park S."/>
            <person name="Niu K.M."/>
            <person name="Lee S.W."/>
            <person name="Kothari D."/>
            <person name="Yi K.J."/>
            <person name="Kim S.K."/>
        </authorList>
    </citation>
    <scope>NUCLEOTIDE SEQUENCE</scope>
    <source>
        <strain evidence="1">SK3146</strain>
    </source>
</reference>
<dbReference type="RefSeq" id="WP_249863776.1">
    <property type="nucleotide sequence ID" value="NZ_CP027059.1"/>
</dbReference>
<evidence type="ECO:0000313" key="1">
    <source>
        <dbReference type="EMBL" id="UQZ81547.1"/>
    </source>
</evidence>
<name>A0ABY4RJN8_9BACL</name>
<evidence type="ECO:0008006" key="3">
    <source>
        <dbReference type="Google" id="ProtNLM"/>
    </source>
</evidence>
<gene>
    <name evidence="1" type="ORF">SK3146_00703</name>
</gene>
<keyword evidence="2" id="KW-1185">Reference proteome</keyword>
<reference evidence="1" key="1">
    <citation type="submission" date="2018-02" db="EMBL/GenBank/DDBJ databases">
        <authorList>
            <person name="Kim S.-K."/>
            <person name="Jung H.-I."/>
            <person name="Lee S.-W."/>
        </authorList>
    </citation>
    <scope>NUCLEOTIDE SEQUENCE</scope>
    <source>
        <strain evidence="1">SK3146</strain>
    </source>
</reference>
<proteinExistence type="predicted"/>
<dbReference type="Proteomes" id="UP001057134">
    <property type="component" value="Chromosome"/>
</dbReference>
<dbReference type="EMBL" id="CP027059">
    <property type="protein sequence ID" value="UQZ81547.1"/>
    <property type="molecule type" value="Genomic_DNA"/>
</dbReference>
<organism evidence="1 2">
    <name type="scientific">Paenibacillus konkukensis</name>
    <dbReference type="NCBI Taxonomy" id="2020716"/>
    <lineage>
        <taxon>Bacteria</taxon>
        <taxon>Bacillati</taxon>
        <taxon>Bacillota</taxon>
        <taxon>Bacilli</taxon>
        <taxon>Bacillales</taxon>
        <taxon>Paenibacillaceae</taxon>
        <taxon>Paenibacillus</taxon>
    </lineage>
</organism>
<protein>
    <recommendedName>
        <fullName evidence="3">N-acyl-D-glucosamine 2-epimerase</fullName>
    </recommendedName>
</protein>